<sequence length="154" mass="17167">MRARLFALALFFVQADVFAETSQERVHQMSHQVMPFEMAKTVHVFRMTESGGIQRVLAREPGEADQITLIRQHLKHEAERFSHGDYSDPATLHGAGMPGLAELQANPAAVKVSYSELPEGAQLSFETDDLRLLTAIHRWFGAQLSEHGADARAE</sequence>
<dbReference type="RefSeq" id="WP_379910532.1">
    <property type="nucleotide sequence ID" value="NZ_JBHSWE010000001.1"/>
</dbReference>
<dbReference type="Proteomes" id="UP001596422">
    <property type="component" value="Unassembled WGS sequence"/>
</dbReference>
<keyword evidence="2" id="KW-1185">Reference proteome</keyword>
<name>A0ABW2A3H8_9GAMM</name>
<evidence type="ECO:0000313" key="1">
    <source>
        <dbReference type="EMBL" id="MFC6672065.1"/>
    </source>
</evidence>
<dbReference type="EMBL" id="JBHSWE010000001">
    <property type="protein sequence ID" value="MFC6672065.1"/>
    <property type="molecule type" value="Genomic_DNA"/>
</dbReference>
<accession>A0ABW2A3H8</accession>
<proteinExistence type="predicted"/>
<reference evidence="2" key="1">
    <citation type="journal article" date="2019" name="Int. J. Syst. Evol. Microbiol.">
        <title>The Global Catalogue of Microorganisms (GCM) 10K type strain sequencing project: providing services to taxonomists for standard genome sequencing and annotation.</title>
        <authorList>
            <consortium name="The Broad Institute Genomics Platform"/>
            <consortium name="The Broad Institute Genome Sequencing Center for Infectious Disease"/>
            <person name="Wu L."/>
            <person name="Ma J."/>
        </authorList>
    </citation>
    <scope>NUCLEOTIDE SEQUENCE [LARGE SCALE GENOMIC DNA]</scope>
    <source>
        <strain evidence="2">NBRC 111756</strain>
    </source>
</reference>
<comment type="caution">
    <text evidence="1">The sequence shown here is derived from an EMBL/GenBank/DDBJ whole genome shotgun (WGS) entry which is preliminary data.</text>
</comment>
<evidence type="ECO:0008006" key="3">
    <source>
        <dbReference type="Google" id="ProtNLM"/>
    </source>
</evidence>
<protein>
    <recommendedName>
        <fullName evidence="3">Aspartate carbamoyltransferase</fullName>
    </recommendedName>
</protein>
<evidence type="ECO:0000313" key="2">
    <source>
        <dbReference type="Proteomes" id="UP001596422"/>
    </source>
</evidence>
<organism evidence="1 2">
    <name type="scientific">Marinobacterium aestuariivivens</name>
    <dbReference type="NCBI Taxonomy" id="1698799"/>
    <lineage>
        <taxon>Bacteria</taxon>
        <taxon>Pseudomonadati</taxon>
        <taxon>Pseudomonadota</taxon>
        <taxon>Gammaproteobacteria</taxon>
        <taxon>Oceanospirillales</taxon>
        <taxon>Oceanospirillaceae</taxon>
        <taxon>Marinobacterium</taxon>
    </lineage>
</organism>
<gene>
    <name evidence="1" type="ORF">ACFQDL_19850</name>
</gene>